<feature type="transmembrane region" description="Helical" evidence="8">
    <location>
        <begin position="15"/>
        <end position="36"/>
    </location>
</feature>
<dbReference type="AlphaFoldDB" id="A0A7L4UQP5"/>
<evidence type="ECO:0000256" key="5">
    <source>
        <dbReference type="ARBA" id="ARBA00022989"/>
    </source>
</evidence>
<dbReference type="GO" id="GO:0015031">
    <property type="term" value="P:protein transport"/>
    <property type="evidence" value="ECO:0007669"/>
    <property type="project" value="UniProtKB-KW"/>
</dbReference>
<evidence type="ECO:0000256" key="2">
    <source>
        <dbReference type="ARBA" id="ARBA00005811"/>
    </source>
</evidence>
<evidence type="ECO:0000256" key="3">
    <source>
        <dbReference type="ARBA" id="ARBA00022475"/>
    </source>
</evidence>
<protein>
    <submittedName>
        <fullName evidence="9">Outer membrane transport energization protein ExbD</fullName>
    </submittedName>
</protein>
<comment type="subcellular location">
    <subcellularLocation>
        <location evidence="1">Cell membrane</location>
        <topology evidence="1">Single-pass membrane protein</topology>
    </subcellularLocation>
    <subcellularLocation>
        <location evidence="7">Cell membrane</location>
        <topology evidence="7">Single-pass type II membrane protein</topology>
    </subcellularLocation>
</comment>
<keyword evidence="7" id="KW-0813">Transport</keyword>
<evidence type="ECO:0000313" key="9">
    <source>
        <dbReference type="EMBL" id="PVX51989.1"/>
    </source>
</evidence>
<keyword evidence="3" id="KW-1003">Cell membrane</keyword>
<accession>A0A7L4UQP5</accession>
<evidence type="ECO:0000313" key="10">
    <source>
        <dbReference type="Proteomes" id="UP000251835"/>
    </source>
</evidence>
<keyword evidence="5 8" id="KW-1133">Transmembrane helix</keyword>
<keyword evidence="10" id="KW-1185">Reference proteome</keyword>
<evidence type="ECO:0000256" key="8">
    <source>
        <dbReference type="SAM" id="Phobius"/>
    </source>
</evidence>
<dbReference type="GO" id="GO:0005886">
    <property type="term" value="C:plasma membrane"/>
    <property type="evidence" value="ECO:0007669"/>
    <property type="project" value="UniProtKB-SubCell"/>
</dbReference>
<comment type="caution">
    <text evidence="9">The sequence shown here is derived from an EMBL/GenBank/DDBJ whole genome shotgun (WGS) entry which is preliminary data.</text>
</comment>
<proteinExistence type="inferred from homology"/>
<name>A0A7L4UQP5_BALHA</name>
<evidence type="ECO:0000256" key="1">
    <source>
        <dbReference type="ARBA" id="ARBA00004162"/>
    </source>
</evidence>
<evidence type="ECO:0000256" key="4">
    <source>
        <dbReference type="ARBA" id="ARBA00022692"/>
    </source>
</evidence>
<dbReference type="InterPro" id="IPR003400">
    <property type="entry name" value="ExbD"/>
</dbReference>
<dbReference type="PANTHER" id="PTHR30558">
    <property type="entry name" value="EXBD MEMBRANE COMPONENT OF PMF-DRIVEN MACROMOLECULE IMPORT SYSTEM"/>
    <property type="match status" value="1"/>
</dbReference>
<dbReference type="GO" id="GO:0022857">
    <property type="term" value="F:transmembrane transporter activity"/>
    <property type="evidence" value="ECO:0007669"/>
    <property type="project" value="InterPro"/>
</dbReference>
<evidence type="ECO:0000256" key="6">
    <source>
        <dbReference type="ARBA" id="ARBA00023136"/>
    </source>
</evidence>
<dbReference type="RefSeq" id="WP_116495555.1">
    <property type="nucleotide sequence ID" value="NZ_QENZ01000003.1"/>
</dbReference>
<dbReference type="Proteomes" id="UP000251835">
    <property type="component" value="Unassembled WGS sequence"/>
</dbReference>
<sequence length="128" mass="14480">MAISPRNKIDPNFSVSSMTDIIFLLLIFFMVSSTFIQTKGIMVDKPESKTATSEPVIVIISIDKDGEYFYEQERASLQEIESKLALKKRIDKDVSISVNAEKTVPIQKLVNLMDIARRNELKIVLATK</sequence>
<organism evidence="9 10">
    <name type="scientific">Balneicella halophila</name>
    <dbReference type="NCBI Taxonomy" id="1537566"/>
    <lineage>
        <taxon>Bacteria</taxon>
        <taxon>Pseudomonadati</taxon>
        <taxon>Bacteroidota</taxon>
        <taxon>Bacteroidia</taxon>
        <taxon>Bacteroidales</taxon>
        <taxon>Balneicellaceae</taxon>
        <taxon>Balneicella</taxon>
    </lineage>
</organism>
<gene>
    <name evidence="9" type="ORF">C7377_0284</name>
</gene>
<keyword evidence="6 8" id="KW-0472">Membrane</keyword>
<reference evidence="9 10" key="1">
    <citation type="submission" date="2018-05" db="EMBL/GenBank/DDBJ databases">
        <title>Genomic Encyclopedia of Type Strains, Phase IV (KMG-IV): sequencing the most valuable type-strain genomes for metagenomic binning, comparative biology and taxonomic classification.</title>
        <authorList>
            <person name="Goeker M."/>
        </authorList>
    </citation>
    <scope>NUCLEOTIDE SEQUENCE [LARGE SCALE GENOMIC DNA]</scope>
    <source>
        <strain evidence="9 10">DSM 28579</strain>
    </source>
</reference>
<comment type="similarity">
    <text evidence="2 7">Belongs to the ExbD/TolR family.</text>
</comment>
<keyword evidence="7" id="KW-0653">Protein transport</keyword>
<dbReference type="Gene3D" id="3.30.420.270">
    <property type="match status" value="1"/>
</dbReference>
<keyword evidence="4 7" id="KW-0812">Transmembrane</keyword>
<dbReference type="EMBL" id="QENZ01000003">
    <property type="protein sequence ID" value="PVX51989.1"/>
    <property type="molecule type" value="Genomic_DNA"/>
</dbReference>
<dbReference type="Pfam" id="PF02472">
    <property type="entry name" value="ExbD"/>
    <property type="match status" value="1"/>
</dbReference>
<dbReference type="OrthoDB" id="9793581at2"/>
<evidence type="ECO:0000256" key="7">
    <source>
        <dbReference type="RuleBase" id="RU003879"/>
    </source>
</evidence>